<dbReference type="InterPro" id="IPR014462">
    <property type="entry name" value="Phage_Mu_Gp45"/>
</dbReference>
<organism evidence="3 4">
    <name type="scientific">Cardiobacterium valvarum</name>
    <dbReference type="NCBI Taxonomy" id="194702"/>
    <lineage>
        <taxon>Bacteria</taxon>
        <taxon>Pseudomonadati</taxon>
        <taxon>Pseudomonadota</taxon>
        <taxon>Gammaproteobacteria</taxon>
        <taxon>Cardiobacteriales</taxon>
        <taxon>Cardiobacteriaceae</taxon>
        <taxon>Cardiobacterium</taxon>
    </lineage>
</organism>
<evidence type="ECO:0000256" key="1">
    <source>
        <dbReference type="SAM" id="MobiDB-lite"/>
    </source>
</evidence>
<sequence>MDSKQVDSRIRRALDSVRRAFRGAVAQVESGAAVQRIQIEGLAGETVQALEHGEPWGLTANPPAGCDCFVLPLGGATSHGVVIAVAGGGARVIGLKSGEVALYSAHGSTIVLREGNVVEITAQTVKISGDVEVGGDVTASGVSLVHHTHGGVKGGSDNTQPPH</sequence>
<keyword evidence="4" id="KW-1185">Reference proteome</keyword>
<protein>
    <submittedName>
        <fullName evidence="3">Mu-like prophage protein gp45</fullName>
    </submittedName>
</protein>
<evidence type="ECO:0000259" key="2">
    <source>
        <dbReference type="Pfam" id="PF06890"/>
    </source>
</evidence>
<dbReference type="RefSeq" id="WP_115612652.1">
    <property type="nucleotide sequence ID" value="NZ_JBHLZC010000001.1"/>
</dbReference>
<dbReference type="AlphaFoldDB" id="A0A381EFJ1"/>
<feature type="domain" description="Bacteriophage Mu Gp45 N-terminal" evidence="2">
    <location>
        <begin position="22"/>
        <end position="86"/>
    </location>
</feature>
<dbReference type="InterPro" id="IPR044033">
    <property type="entry name" value="GpV-like_apex"/>
</dbReference>
<dbReference type="OrthoDB" id="9802994at2"/>
<accession>A0A381EFJ1</accession>
<evidence type="ECO:0000313" key="4">
    <source>
        <dbReference type="Proteomes" id="UP000254572"/>
    </source>
</evidence>
<dbReference type="PIRSF" id="PIRSF012337">
    <property type="entry name" value="gp45"/>
    <property type="match status" value="1"/>
</dbReference>
<proteinExistence type="predicted"/>
<gene>
    <name evidence="3" type="ORF">NCTC13294_02609</name>
</gene>
<dbReference type="InterPro" id="IPR053861">
    <property type="entry name" value="Phage_Mu_Gp45_N"/>
</dbReference>
<dbReference type="Proteomes" id="UP000254572">
    <property type="component" value="Unassembled WGS sequence"/>
</dbReference>
<feature type="region of interest" description="Disordered" evidence="1">
    <location>
        <begin position="144"/>
        <end position="163"/>
    </location>
</feature>
<dbReference type="InterPro" id="IPR013046">
    <property type="entry name" value="GpV/Gp45"/>
</dbReference>
<evidence type="ECO:0000313" key="3">
    <source>
        <dbReference type="EMBL" id="SUX25720.1"/>
    </source>
</evidence>
<name>A0A381EFJ1_9GAMM</name>
<dbReference type="Pfam" id="PF06890">
    <property type="entry name" value="Phage_Mu_Gp45"/>
    <property type="match status" value="1"/>
</dbReference>
<dbReference type="NCBIfam" id="TIGR01644">
    <property type="entry name" value="phage_P2_V"/>
    <property type="match status" value="1"/>
</dbReference>
<reference evidence="3 4" key="1">
    <citation type="submission" date="2018-06" db="EMBL/GenBank/DDBJ databases">
        <authorList>
            <consortium name="Pathogen Informatics"/>
            <person name="Doyle S."/>
        </authorList>
    </citation>
    <scope>NUCLEOTIDE SEQUENCE [LARGE SCALE GENOMIC DNA]</scope>
    <source>
        <strain evidence="3 4">NCTC13294</strain>
    </source>
</reference>
<dbReference type="EMBL" id="UFUW01000001">
    <property type="protein sequence ID" value="SUX25720.1"/>
    <property type="molecule type" value="Genomic_DNA"/>
</dbReference>
<dbReference type="Pfam" id="PF18946">
    <property type="entry name" value="Apex"/>
    <property type="match status" value="1"/>
</dbReference>